<accession>A0A7R9HHM7</accession>
<protein>
    <recommendedName>
        <fullName evidence="3">CTCK domain-containing protein</fullName>
    </recommendedName>
</protein>
<sequence length="316" mass="34794">MTSRGACWALLGCAVITCLGNLCLGLSLTELRPHKNSQQLFSTQETNQWLFTEDLVTESSRSTCCVRHEKHVTIGFGISGEMVQLDVGKCRKNCRTSHMESLQLSKDLNGSSMNEHLQQSCPEDWMCIPSSSAVQRVSTLRGLQEFTVVEGCECRERPPICTRESSSLLLHPGTPYETRLDVGVCSGHCQLGGCRPLRNKTVTVPGPNGAECHSVIEQCACAGSCYRTSYMETVYDYVDTDEPLVKEIDVGRCVGSCSGADTRKCVFRDKKTAGKCVAGLYGKQTSCTPSQFKVHRYSDKEKRTKEVISITACKCL</sequence>
<dbReference type="AlphaFoldDB" id="A0A7R9HHM7"/>
<organism evidence="2">
    <name type="scientific">Timema monikensis</name>
    <dbReference type="NCBI Taxonomy" id="170555"/>
    <lineage>
        <taxon>Eukaryota</taxon>
        <taxon>Metazoa</taxon>
        <taxon>Ecdysozoa</taxon>
        <taxon>Arthropoda</taxon>
        <taxon>Hexapoda</taxon>
        <taxon>Insecta</taxon>
        <taxon>Pterygota</taxon>
        <taxon>Neoptera</taxon>
        <taxon>Polyneoptera</taxon>
        <taxon>Phasmatodea</taxon>
        <taxon>Timematodea</taxon>
        <taxon>Timematoidea</taxon>
        <taxon>Timematidae</taxon>
        <taxon>Timema</taxon>
    </lineage>
</organism>
<evidence type="ECO:0008006" key="3">
    <source>
        <dbReference type="Google" id="ProtNLM"/>
    </source>
</evidence>
<evidence type="ECO:0000313" key="2">
    <source>
        <dbReference type="EMBL" id="CAD7423192.1"/>
    </source>
</evidence>
<feature type="signal peptide" evidence="1">
    <location>
        <begin position="1"/>
        <end position="25"/>
    </location>
</feature>
<evidence type="ECO:0000256" key="1">
    <source>
        <dbReference type="SAM" id="SignalP"/>
    </source>
</evidence>
<dbReference type="EMBL" id="OB792651">
    <property type="protein sequence ID" value="CAD7423192.1"/>
    <property type="molecule type" value="Genomic_DNA"/>
</dbReference>
<proteinExistence type="predicted"/>
<dbReference type="PANTHER" id="PTHR39313">
    <property type="entry name" value="IM:7138239"/>
    <property type="match status" value="1"/>
</dbReference>
<reference evidence="2" key="1">
    <citation type="submission" date="2020-11" db="EMBL/GenBank/DDBJ databases">
        <authorList>
            <person name="Tran Van P."/>
        </authorList>
    </citation>
    <scope>NUCLEOTIDE SEQUENCE</scope>
</reference>
<keyword evidence="1" id="KW-0732">Signal</keyword>
<name>A0A7R9HHM7_9NEOP</name>
<feature type="chain" id="PRO_5030910945" description="CTCK domain-containing protein" evidence="1">
    <location>
        <begin position="26"/>
        <end position="316"/>
    </location>
</feature>
<gene>
    <name evidence="2" type="ORF">TMSB3V08_LOCUS184</name>
</gene>
<dbReference type="PANTHER" id="PTHR39313:SF1">
    <property type="entry name" value="IM:7138239"/>
    <property type="match status" value="1"/>
</dbReference>